<organism evidence="2 3">
    <name type="scientific">Mycobacterium avium (strain 104)</name>
    <dbReference type="NCBI Taxonomy" id="243243"/>
    <lineage>
        <taxon>Bacteria</taxon>
        <taxon>Bacillati</taxon>
        <taxon>Actinomycetota</taxon>
        <taxon>Actinomycetes</taxon>
        <taxon>Mycobacteriales</taxon>
        <taxon>Mycobacteriaceae</taxon>
        <taxon>Mycobacterium</taxon>
        <taxon>Mycobacterium avium complex (MAC)</taxon>
    </lineage>
</organism>
<feature type="region of interest" description="Disordered" evidence="1">
    <location>
        <begin position="1"/>
        <end position="27"/>
    </location>
</feature>
<sequence length="68" mass="7338">MHRFPDRELHANGKRRPVGALTNAQKSAPTRMFCRTGWTTGWTAGWTGADRVSPHPSPPGAAGGEIAR</sequence>
<dbReference type="HOGENOM" id="CLU_2789405_0_0_11"/>
<dbReference type="KEGG" id="mav:MAV_2815"/>
<name>A0A0H2ZW63_MYCA1</name>
<gene>
    <name evidence="2" type="ordered locus">MAV_2815</name>
</gene>
<dbReference type="AlphaFoldDB" id="A0A0H2ZW63"/>
<dbReference type="Proteomes" id="UP000001574">
    <property type="component" value="Chromosome"/>
</dbReference>
<dbReference type="EMBL" id="CP000479">
    <property type="protein sequence ID" value="ABK66061.1"/>
    <property type="molecule type" value="Genomic_DNA"/>
</dbReference>
<evidence type="ECO:0000313" key="2">
    <source>
        <dbReference type="EMBL" id="ABK66061.1"/>
    </source>
</evidence>
<feature type="compositionally biased region" description="Basic and acidic residues" evidence="1">
    <location>
        <begin position="1"/>
        <end position="11"/>
    </location>
</feature>
<feature type="region of interest" description="Disordered" evidence="1">
    <location>
        <begin position="44"/>
        <end position="68"/>
    </location>
</feature>
<protein>
    <submittedName>
        <fullName evidence="2">Uncharacterized protein</fullName>
    </submittedName>
</protein>
<accession>A0A0H2ZW63</accession>
<reference evidence="2 3" key="1">
    <citation type="submission" date="2006-10" db="EMBL/GenBank/DDBJ databases">
        <authorList>
            <person name="Fleischmann R.D."/>
            <person name="Dodson R.J."/>
            <person name="Haft D.H."/>
            <person name="Merkel J.S."/>
            <person name="Nelson W.C."/>
            <person name="Fraser C.M."/>
        </authorList>
    </citation>
    <scope>NUCLEOTIDE SEQUENCE [LARGE SCALE GENOMIC DNA]</scope>
    <source>
        <strain evidence="2 3">104</strain>
    </source>
</reference>
<evidence type="ECO:0000313" key="3">
    <source>
        <dbReference type="Proteomes" id="UP000001574"/>
    </source>
</evidence>
<evidence type="ECO:0000256" key="1">
    <source>
        <dbReference type="SAM" id="MobiDB-lite"/>
    </source>
</evidence>
<proteinExistence type="predicted"/>